<feature type="region of interest" description="Disordered" evidence="1">
    <location>
        <begin position="148"/>
        <end position="174"/>
    </location>
</feature>
<feature type="region of interest" description="Disordered" evidence="1">
    <location>
        <begin position="191"/>
        <end position="248"/>
    </location>
</feature>
<dbReference type="Proteomes" id="UP000703661">
    <property type="component" value="Unassembled WGS sequence"/>
</dbReference>
<keyword evidence="2" id="KW-0812">Transmembrane</keyword>
<feature type="transmembrane region" description="Helical" evidence="2">
    <location>
        <begin position="252"/>
        <end position="275"/>
    </location>
</feature>
<dbReference type="EMBL" id="JAAAID010000009">
    <property type="protein sequence ID" value="KAG0024665.1"/>
    <property type="molecule type" value="Genomic_DNA"/>
</dbReference>
<keyword evidence="4" id="KW-1185">Reference proteome</keyword>
<evidence type="ECO:0000313" key="4">
    <source>
        <dbReference type="Proteomes" id="UP000703661"/>
    </source>
</evidence>
<evidence type="ECO:0000256" key="1">
    <source>
        <dbReference type="SAM" id="MobiDB-lite"/>
    </source>
</evidence>
<dbReference type="OrthoDB" id="2448739at2759"/>
<dbReference type="PROSITE" id="PS51257">
    <property type="entry name" value="PROKAR_LIPOPROTEIN"/>
    <property type="match status" value="1"/>
</dbReference>
<sequence>MTNTLKHRLAQALTLSTHTNSIIVIFSCLSWITPIVRADLTCQSPTGSYNLGDTVTLLWSDNGQYPQVGDVYSASASVYCSSNTALLLQLGSVVNGQPWIIPNNILTSCPGNQIYIEYSGEMYNLLHLLHITTYKLDCRDVYLPSPTTTSISTTTLPSPTQQQTSSTLNPPSTTTTAPIVVTSISIVSIVPTSSGSTQQQQQPSGAGSGSGSGSGPGRGSAEPGSNASPTQSSSPNQPGSNTTTNEPGPNTLVAVLGALAGVLLVALIIVGMIMARKRMTKKRLLADGRIGKAGFAGAAGAVGREGRNGDSEGPWDQIEYHPGGFAEGLEFVPLQHQSEMRDYIRHSHASSQPSSIMNMPMRPVSGYRGDFGYSNRRNFVRNQSYISQAPTLKYLDEYGHEQDVHSVAHFPSEDRHGEPVFATSQPTNQEYHDRIRSTESDEISPYPIFPIPSVNSTRQHSGLIDTGTILEESDPPFEMIQVHPSSLPLHAPVDQLDEHDQEGELHEK</sequence>
<keyword evidence="2" id="KW-0472">Membrane</keyword>
<evidence type="ECO:0000256" key="2">
    <source>
        <dbReference type="SAM" id="Phobius"/>
    </source>
</evidence>
<comment type="caution">
    <text evidence="3">The sequence shown here is derived from an EMBL/GenBank/DDBJ whole genome shotgun (WGS) entry which is preliminary data.</text>
</comment>
<proteinExistence type="predicted"/>
<gene>
    <name evidence="3" type="ORF">BGZ80_011333</name>
</gene>
<evidence type="ECO:0000313" key="3">
    <source>
        <dbReference type="EMBL" id="KAG0024665.1"/>
    </source>
</evidence>
<name>A0A9P6N4C6_9FUNG</name>
<accession>A0A9P6N4C6</accession>
<feature type="compositionally biased region" description="Polar residues" evidence="1">
    <location>
        <begin position="226"/>
        <end position="248"/>
    </location>
</feature>
<reference evidence="3" key="1">
    <citation type="journal article" date="2020" name="Fungal Divers.">
        <title>Resolving the Mortierellaceae phylogeny through synthesis of multi-gene phylogenetics and phylogenomics.</title>
        <authorList>
            <person name="Vandepol N."/>
            <person name="Liber J."/>
            <person name="Desiro A."/>
            <person name="Na H."/>
            <person name="Kennedy M."/>
            <person name="Barry K."/>
            <person name="Grigoriev I.V."/>
            <person name="Miller A.N."/>
            <person name="O'Donnell K."/>
            <person name="Stajich J.E."/>
            <person name="Bonito G."/>
        </authorList>
    </citation>
    <scope>NUCLEOTIDE SEQUENCE</scope>
    <source>
        <strain evidence="3">NRRL 2769</strain>
    </source>
</reference>
<protein>
    <submittedName>
        <fullName evidence="3">Uncharacterized protein</fullName>
    </submittedName>
</protein>
<feature type="compositionally biased region" description="Gly residues" evidence="1">
    <location>
        <begin position="206"/>
        <end position="218"/>
    </location>
</feature>
<dbReference type="AlphaFoldDB" id="A0A9P6N4C6"/>
<organism evidence="3 4">
    <name type="scientific">Entomortierella chlamydospora</name>
    <dbReference type="NCBI Taxonomy" id="101097"/>
    <lineage>
        <taxon>Eukaryota</taxon>
        <taxon>Fungi</taxon>
        <taxon>Fungi incertae sedis</taxon>
        <taxon>Mucoromycota</taxon>
        <taxon>Mortierellomycotina</taxon>
        <taxon>Mortierellomycetes</taxon>
        <taxon>Mortierellales</taxon>
        <taxon>Mortierellaceae</taxon>
        <taxon>Entomortierella</taxon>
    </lineage>
</organism>
<keyword evidence="2" id="KW-1133">Transmembrane helix</keyword>
<feature type="compositionally biased region" description="Low complexity" evidence="1">
    <location>
        <begin position="191"/>
        <end position="205"/>
    </location>
</feature>